<feature type="chain" id="PRO_5047044821" description="Protein takeout" evidence="1">
    <location>
        <begin position="18"/>
        <end position="497"/>
    </location>
</feature>
<reference evidence="3" key="1">
    <citation type="journal article" date="2021" name="Elife">
        <title>Highly contiguous assemblies of 101 drosophilid genomes.</title>
        <authorList>
            <person name="Kim B.Y."/>
            <person name="Wang J.R."/>
            <person name="Miller D.E."/>
            <person name="Barmina O."/>
            <person name="Delaney E."/>
            <person name="Thompson A."/>
            <person name="Comeault A.A."/>
            <person name="Peede D."/>
            <person name="D'Agostino E.R."/>
            <person name="Pelaez J."/>
            <person name="Aguilar J.M."/>
            <person name="Haji D."/>
            <person name="Matsunaga T."/>
            <person name="Armstrong E.E."/>
            <person name="Zych M."/>
            <person name="Ogawa Y."/>
            <person name="Stamenkovic-Radak M."/>
            <person name="Jelic M."/>
            <person name="Veselinovic M.S."/>
            <person name="Tanaskovic M."/>
            <person name="Eric P."/>
            <person name="Gao J.J."/>
            <person name="Katoh T.K."/>
            <person name="Toda M.J."/>
            <person name="Watabe H."/>
            <person name="Watada M."/>
            <person name="Davis J.S."/>
            <person name="Moyle L.C."/>
            <person name="Manoli G."/>
            <person name="Bertolini E."/>
            <person name="Kostal V."/>
            <person name="Hawley R.S."/>
            <person name="Takahashi A."/>
            <person name="Jones C.D."/>
            <person name="Price D.K."/>
            <person name="Whiteman N."/>
            <person name="Kopp A."/>
            <person name="Matute D.R."/>
            <person name="Petrov D.A."/>
        </authorList>
    </citation>
    <scope>NUCLEOTIDE SEQUENCE [LARGE SCALE GENOMIC DNA]</scope>
</reference>
<protein>
    <recommendedName>
        <fullName evidence="4">Protein takeout</fullName>
    </recommendedName>
</protein>
<dbReference type="PANTHER" id="PTHR11008:SF32">
    <property type="entry name" value="CIRCADIAN CLOCK-CONTROLLED PROTEIN DAYWAKE-RELATED"/>
    <property type="match status" value="1"/>
</dbReference>
<dbReference type="PANTHER" id="PTHR11008">
    <property type="entry name" value="PROTEIN TAKEOUT-LIKE PROTEIN"/>
    <property type="match status" value="1"/>
</dbReference>
<sequence length="497" mass="57211">MSLTLFICSLWMALALGQLPPEIEKCKAGDSVCIAETVTRILRLYPKGLPSIGLDALDSIGFDNVIVSRVEPDGPSTLDLRFHNLTVRGFADSTVAETKGFDADLPRTLEFSGWIPLLKLDGFYEMHGSLLTMPIQGMGQAQVEVKECRFRCKVRAVEQLREDGKRYAEIAKVKCLLEVQGMYLNFENLFNNPDLSDAMNGVANTKWLDIWHTLRKGITSAVDQLVESILKRVANNLPYDDFMRFLAYVVISLQLYVGLLCQSLPAKVKKCHYGDGKCLVESANALLRNYPKGIPEVNLKPFNVVPVRDWLLVNDSQVGGAWYFFELLNQINYGFENTTITEIRGFDRDPTSTKIEIHGKIPRLVYKGDYLAKGRMLWFVDINSHGTSESDFLNFRFDLTLKVRIEYRNNKRYLKIYELVPNIRLDRWIMWLDNFFPDNYDLTIAINNLFNRNWVEFWNEMEPSILRLFETVFLSMVEDLFEKVPYDDLFLADEDSN</sequence>
<dbReference type="EnsemblMetazoa" id="XM_017128212.2">
    <property type="protein sequence ID" value="XP_016983701.2"/>
    <property type="gene ID" value="LOC108047850"/>
</dbReference>
<organism evidence="2 3">
    <name type="scientific">Drosophila rhopaloa</name>
    <name type="common">Fruit fly</name>
    <dbReference type="NCBI Taxonomy" id="1041015"/>
    <lineage>
        <taxon>Eukaryota</taxon>
        <taxon>Metazoa</taxon>
        <taxon>Ecdysozoa</taxon>
        <taxon>Arthropoda</taxon>
        <taxon>Hexapoda</taxon>
        <taxon>Insecta</taxon>
        <taxon>Pterygota</taxon>
        <taxon>Neoptera</taxon>
        <taxon>Endopterygota</taxon>
        <taxon>Diptera</taxon>
        <taxon>Brachycera</taxon>
        <taxon>Muscomorpha</taxon>
        <taxon>Ephydroidea</taxon>
        <taxon>Drosophilidae</taxon>
        <taxon>Drosophila</taxon>
        <taxon>Sophophora</taxon>
    </lineage>
</organism>
<dbReference type="Gene3D" id="3.15.10.30">
    <property type="entry name" value="Haemolymph juvenile hormone binding protein"/>
    <property type="match status" value="2"/>
</dbReference>
<dbReference type="InterPro" id="IPR010562">
    <property type="entry name" value="Haemolymph_juvenile_hormone-bd"/>
</dbReference>
<proteinExistence type="predicted"/>
<dbReference type="Proteomes" id="UP001652680">
    <property type="component" value="Unassembled WGS sequence"/>
</dbReference>
<dbReference type="SMART" id="SM00700">
    <property type="entry name" value="JHBP"/>
    <property type="match status" value="2"/>
</dbReference>
<accession>A0ABM5HQ40</accession>
<evidence type="ECO:0000313" key="3">
    <source>
        <dbReference type="Proteomes" id="UP001652680"/>
    </source>
</evidence>
<reference evidence="2" key="2">
    <citation type="submission" date="2025-05" db="UniProtKB">
        <authorList>
            <consortium name="EnsemblMetazoa"/>
        </authorList>
    </citation>
    <scope>IDENTIFICATION</scope>
</reference>
<dbReference type="Pfam" id="PF06585">
    <property type="entry name" value="JHBP"/>
    <property type="match status" value="2"/>
</dbReference>
<keyword evidence="1" id="KW-0732">Signal</keyword>
<dbReference type="GeneID" id="108047850"/>
<dbReference type="InterPro" id="IPR038606">
    <property type="entry name" value="To_sf"/>
</dbReference>
<name>A0ABM5HQ40_DRORH</name>
<dbReference type="RefSeq" id="XP_016983701.2">
    <property type="nucleotide sequence ID" value="XM_017128212.2"/>
</dbReference>
<evidence type="ECO:0000256" key="1">
    <source>
        <dbReference type="SAM" id="SignalP"/>
    </source>
</evidence>
<evidence type="ECO:0008006" key="4">
    <source>
        <dbReference type="Google" id="ProtNLM"/>
    </source>
</evidence>
<feature type="signal peptide" evidence="1">
    <location>
        <begin position="1"/>
        <end position="17"/>
    </location>
</feature>
<keyword evidence="3" id="KW-1185">Reference proteome</keyword>
<evidence type="ECO:0000313" key="2">
    <source>
        <dbReference type="EnsemblMetazoa" id="XP_016983701.2"/>
    </source>
</evidence>